<dbReference type="AlphaFoldDB" id="A0A7J0CHY1"/>
<proteinExistence type="predicted"/>
<protein>
    <recommendedName>
        <fullName evidence="3">Secreted protein</fullName>
    </recommendedName>
</protein>
<name>A0A7J0CHY1_STRMI</name>
<dbReference type="EMBL" id="BLWD01000001">
    <property type="protein sequence ID" value="GFN02072.1"/>
    <property type="molecule type" value="Genomic_DNA"/>
</dbReference>
<gene>
    <name evidence="1" type="ORF">Smic_06280</name>
</gene>
<dbReference type="RefSeq" id="WP_032755308.1">
    <property type="nucleotide sequence ID" value="NZ_BMUG01000008.1"/>
</dbReference>
<organism evidence="1 2">
    <name type="scientific">Streptomyces microflavus</name>
    <name type="common">Streptomyces lipmanii</name>
    <dbReference type="NCBI Taxonomy" id="1919"/>
    <lineage>
        <taxon>Bacteria</taxon>
        <taxon>Bacillati</taxon>
        <taxon>Actinomycetota</taxon>
        <taxon>Actinomycetes</taxon>
        <taxon>Kitasatosporales</taxon>
        <taxon>Streptomycetaceae</taxon>
        <taxon>Streptomyces</taxon>
    </lineage>
</organism>
<comment type="caution">
    <text evidence="1">The sequence shown here is derived from an EMBL/GenBank/DDBJ whole genome shotgun (WGS) entry which is preliminary data.</text>
</comment>
<evidence type="ECO:0000313" key="1">
    <source>
        <dbReference type="EMBL" id="GFN02072.1"/>
    </source>
</evidence>
<dbReference type="Proteomes" id="UP000498740">
    <property type="component" value="Unassembled WGS sequence"/>
</dbReference>
<reference evidence="1 2" key="1">
    <citation type="submission" date="2020-05" db="EMBL/GenBank/DDBJ databases">
        <title>Whole genome shotgun sequence of Streptomyces microflavus NBRC 13062.</title>
        <authorList>
            <person name="Komaki H."/>
            <person name="Tamura T."/>
        </authorList>
    </citation>
    <scope>NUCLEOTIDE SEQUENCE [LARGE SCALE GENOMIC DNA]</scope>
    <source>
        <strain evidence="1 2">NBRC 13062</strain>
    </source>
</reference>
<accession>A0A7J0CHY1</accession>
<sequence>MSDLLTAVRAGQHRDVPALVLRLDRAGRRSALAGLKELRKEARGWEWQRQDKIRKALLVAGAGCNTGAAGCATWIGGRDLRSWSRSPYPLILVALGDRDPAWLGDLAHRLAGRPMNSEAEYTFISELVRMAGCPIPTTDSLVEGWSERIGTARWHGRSGRVPLVGILRSDPHVAVLAPRLFEMPELPSQIGWYDTPESLDQWPAALCALAAEGVLDRSHLVERCVTRLVRGGKTGDQRFFLTVLQQLNVTEDEEKNHLRDWMGMAADGISVVASHAQDVLTRLDARGELSTGDLAEVSGSVLFRREKKLVRAQLVLLGKVLSRDATAAGELLPVVAEAFGNEDIALQERALKLIARHLPADDALLREELSFSAAQLGPLHREAVTALFGAVGEDAPADGPYEELLPPVPVPCRLDPAPGTVAELVEQVAAQVKSRSWQGSTPGASAAASGISDFERTLDGLVRLSRTDRAALAEGLQEALAGEWYIEHGIDREPEPAYMTTAHALALVVGSLLGRLSYRSITEGKSRWTGTGTCAHAALNGVLLARAWEAAGAVQADRVPFLLATPTWHTGSLDAAELVERLRTYRRLGADPGPADFSQALLRVRRSGESAAAEAAASLGTPEGDRLAAWIRADEPVAPVLRHGLTSDRPSAGNWWQRSAAGTRRVLLATKERLLIQQEFPRSFHWLGRPHTPQSRECYHWGADQCPHWTATLPEDGETLAAWLMPDLLHTADEGRRGGAWFLPPLMETGGAAGVALHLALAYGLGARHAEDRISAVDALLVLAAQGRLDTVLLGRELGVLVDHDLVKVNRLADAARTAAATGAYRTVLGMLAVALPTLLAYEKAPRGIGDLLAVAAECAERCGTEGIEPIVGLAATAGRKGSSQTVRQAARLLAVFPPTPTSSPVPEEAR</sequence>
<evidence type="ECO:0008006" key="3">
    <source>
        <dbReference type="Google" id="ProtNLM"/>
    </source>
</evidence>
<evidence type="ECO:0000313" key="2">
    <source>
        <dbReference type="Proteomes" id="UP000498740"/>
    </source>
</evidence>